<dbReference type="InterPro" id="IPR008929">
    <property type="entry name" value="Chondroitin_lyas"/>
</dbReference>
<dbReference type="Proteomes" id="UP000321617">
    <property type="component" value="Unassembled WGS sequence"/>
</dbReference>
<organism evidence="2 3">
    <name type="scientific">Stackebrandtia albiflava</name>
    <dbReference type="NCBI Taxonomy" id="406432"/>
    <lineage>
        <taxon>Bacteria</taxon>
        <taxon>Bacillati</taxon>
        <taxon>Actinomycetota</taxon>
        <taxon>Actinomycetes</taxon>
        <taxon>Glycomycetales</taxon>
        <taxon>Glycomycetaceae</taxon>
        <taxon>Stackebrandtia</taxon>
    </lineage>
</organism>
<name>A0A562VC64_9ACTN</name>
<protein>
    <recommendedName>
        <fullName evidence="4">Alginate lyase</fullName>
    </recommendedName>
</protein>
<sequence>MGGLSQASPGIGRYAWGGLEQVIPGRLRIPFPPSRKMSPMNSHRPGTETGQSPSRVRIAGRKRRLLAAGGVLSAIAGLLLASTPFAEASTVSLETDTAAQLSFGHPVFTPAEIDAWSSTSHEYTRLAGSWAGNVNRSYASYGAEISSTERDLFRDESGYLKVQAMLWAADGDTARRDKVVTRLNDIGNVISWQADAAQQYRLVAGWSCTNLAQAAAMVDYQDTDFTRFLVQECYPLLDWSNGGNWHASFADSRLAIASYVQDTDLWNDAKAYFNTRIAQSIYHSRYDGTRVRPLLDANGKPSVGLTRNHWGGTWGVTQITNDLSPIDPARFPDGVNAERTRDLGHVSMGLGAWIHGARTILAQGDTLEPHAFDRLLAAYAHHGDRVLAYLDTGEIPEPGTARGDGGNAFKMAWFGACTFFADRTPADPAALCAHDQVTGLSPVGANHLIAEAFAYAA</sequence>
<comment type="caution">
    <text evidence="2">The sequence shown here is derived from an EMBL/GenBank/DDBJ whole genome shotgun (WGS) entry which is preliminary data.</text>
</comment>
<evidence type="ECO:0000313" key="2">
    <source>
        <dbReference type="EMBL" id="TWJ15417.1"/>
    </source>
</evidence>
<keyword evidence="3" id="KW-1185">Reference proteome</keyword>
<reference evidence="2 3" key="1">
    <citation type="journal article" date="2013" name="Stand. Genomic Sci.">
        <title>Genomic Encyclopedia of Type Strains, Phase I: The one thousand microbial genomes (KMG-I) project.</title>
        <authorList>
            <person name="Kyrpides N.C."/>
            <person name="Woyke T."/>
            <person name="Eisen J.A."/>
            <person name="Garrity G."/>
            <person name="Lilburn T.G."/>
            <person name="Beck B.J."/>
            <person name="Whitman W.B."/>
            <person name="Hugenholtz P."/>
            <person name="Klenk H.P."/>
        </authorList>
    </citation>
    <scope>NUCLEOTIDE SEQUENCE [LARGE SCALE GENOMIC DNA]</scope>
    <source>
        <strain evidence="2 3">DSM 45044</strain>
    </source>
</reference>
<proteinExistence type="predicted"/>
<dbReference type="EMBL" id="VLLL01000005">
    <property type="protein sequence ID" value="TWJ15417.1"/>
    <property type="molecule type" value="Genomic_DNA"/>
</dbReference>
<evidence type="ECO:0000313" key="3">
    <source>
        <dbReference type="Proteomes" id="UP000321617"/>
    </source>
</evidence>
<evidence type="ECO:0008006" key="4">
    <source>
        <dbReference type="Google" id="ProtNLM"/>
    </source>
</evidence>
<dbReference type="AlphaFoldDB" id="A0A562VC64"/>
<accession>A0A562VC64</accession>
<evidence type="ECO:0000256" key="1">
    <source>
        <dbReference type="SAM" id="MobiDB-lite"/>
    </source>
</evidence>
<gene>
    <name evidence="2" type="ORF">LX16_1120</name>
</gene>
<dbReference type="SUPFAM" id="SSF48230">
    <property type="entry name" value="Chondroitin AC/alginate lyase"/>
    <property type="match status" value="1"/>
</dbReference>
<feature type="region of interest" description="Disordered" evidence="1">
    <location>
        <begin position="30"/>
        <end position="56"/>
    </location>
</feature>